<sequence length="75" mass="8554">MDTKGNHINDPEMLGGGLERPVRDGRSRPVLFKKDGLKKKRDLKMNRSKMDGQDPFKRPSGPFRWTVTFVTPING</sequence>
<feature type="compositionally biased region" description="Basic and acidic residues" evidence="1">
    <location>
        <begin position="1"/>
        <end position="10"/>
    </location>
</feature>
<gene>
    <name evidence="2" type="ORF">BpHYR1_036648</name>
</gene>
<dbReference type="Proteomes" id="UP000276133">
    <property type="component" value="Unassembled WGS sequence"/>
</dbReference>
<evidence type="ECO:0000313" key="2">
    <source>
        <dbReference type="EMBL" id="RNA37197.1"/>
    </source>
</evidence>
<reference evidence="2 3" key="1">
    <citation type="journal article" date="2018" name="Sci. Rep.">
        <title>Genomic signatures of local adaptation to the degree of environmental predictability in rotifers.</title>
        <authorList>
            <person name="Franch-Gras L."/>
            <person name="Hahn C."/>
            <person name="Garcia-Roger E.M."/>
            <person name="Carmona M.J."/>
            <person name="Serra M."/>
            <person name="Gomez A."/>
        </authorList>
    </citation>
    <scope>NUCLEOTIDE SEQUENCE [LARGE SCALE GENOMIC DNA]</scope>
    <source>
        <strain evidence="2">HYR1</strain>
    </source>
</reference>
<name>A0A3M7SNL3_BRAPC</name>
<proteinExistence type="predicted"/>
<feature type="region of interest" description="Disordered" evidence="1">
    <location>
        <begin position="1"/>
        <end position="27"/>
    </location>
</feature>
<comment type="caution">
    <text evidence="2">The sequence shown here is derived from an EMBL/GenBank/DDBJ whole genome shotgun (WGS) entry which is preliminary data.</text>
</comment>
<protein>
    <submittedName>
        <fullName evidence="2">Uncharacterized protein</fullName>
    </submittedName>
</protein>
<evidence type="ECO:0000256" key="1">
    <source>
        <dbReference type="SAM" id="MobiDB-lite"/>
    </source>
</evidence>
<accession>A0A3M7SNL3</accession>
<dbReference type="AlphaFoldDB" id="A0A3M7SNL3"/>
<organism evidence="2 3">
    <name type="scientific">Brachionus plicatilis</name>
    <name type="common">Marine rotifer</name>
    <name type="synonym">Brachionus muelleri</name>
    <dbReference type="NCBI Taxonomy" id="10195"/>
    <lineage>
        <taxon>Eukaryota</taxon>
        <taxon>Metazoa</taxon>
        <taxon>Spiralia</taxon>
        <taxon>Gnathifera</taxon>
        <taxon>Rotifera</taxon>
        <taxon>Eurotatoria</taxon>
        <taxon>Monogononta</taxon>
        <taxon>Pseudotrocha</taxon>
        <taxon>Ploima</taxon>
        <taxon>Brachionidae</taxon>
        <taxon>Brachionus</taxon>
    </lineage>
</organism>
<keyword evidence="3" id="KW-1185">Reference proteome</keyword>
<dbReference type="EMBL" id="REGN01001075">
    <property type="protein sequence ID" value="RNA37197.1"/>
    <property type="molecule type" value="Genomic_DNA"/>
</dbReference>
<evidence type="ECO:0000313" key="3">
    <source>
        <dbReference type="Proteomes" id="UP000276133"/>
    </source>
</evidence>